<accession>A0A3E1RFK8</accession>
<keyword evidence="2" id="KW-1185">Reference proteome</keyword>
<gene>
    <name evidence="1" type="ORF">DIC66_05480</name>
</gene>
<dbReference type="AlphaFoldDB" id="A0A3E1RFK8"/>
<dbReference type="EMBL" id="QFZK01000002">
    <property type="protein sequence ID" value="RFO98166.1"/>
    <property type="molecule type" value="Genomic_DNA"/>
</dbReference>
<sequence>MGLTHETGMSLMRRQESLGFSLGLSLKGWERPLPTVGYPELPINPSEQTLRVFGIVPYANDQLSNQVHYDRRGGSPASL</sequence>
<dbReference type="Proteomes" id="UP000260665">
    <property type="component" value="Unassembled WGS sequence"/>
</dbReference>
<reference evidence="1 2" key="1">
    <citation type="submission" date="2018-05" db="EMBL/GenBank/DDBJ databases">
        <title>Rhodoferax soyangensis sp.nov., isolated from an oligotrophic freshwater lake.</title>
        <authorList>
            <person name="Park M."/>
        </authorList>
    </citation>
    <scope>NUCLEOTIDE SEQUENCE [LARGE SCALE GENOMIC DNA]</scope>
    <source>
        <strain evidence="1 2">IMCC26218</strain>
    </source>
</reference>
<comment type="caution">
    <text evidence="1">The sequence shown here is derived from an EMBL/GenBank/DDBJ whole genome shotgun (WGS) entry which is preliminary data.</text>
</comment>
<name>A0A3E1RFK8_9BURK</name>
<evidence type="ECO:0000313" key="2">
    <source>
        <dbReference type="Proteomes" id="UP000260665"/>
    </source>
</evidence>
<protein>
    <submittedName>
        <fullName evidence="1">Uncharacterized protein</fullName>
    </submittedName>
</protein>
<evidence type="ECO:0000313" key="1">
    <source>
        <dbReference type="EMBL" id="RFO98166.1"/>
    </source>
</evidence>
<organism evidence="1 2">
    <name type="scientific">Rhodoferax lacus</name>
    <dbReference type="NCBI Taxonomy" id="2184758"/>
    <lineage>
        <taxon>Bacteria</taxon>
        <taxon>Pseudomonadati</taxon>
        <taxon>Pseudomonadota</taxon>
        <taxon>Betaproteobacteria</taxon>
        <taxon>Burkholderiales</taxon>
        <taxon>Comamonadaceae</taxon>
        <taxon>Rhodoferax</taxon>
    </lineage>
</organism>
<proteinExistence type="predicted"/>